<dbReference type="Proteomes" id="UP000079169">
    <property type="component" value="Unplaced"/>
</dbReference>
<accession>A0A3Q0JDA3</accession>
<feature type="compositionally biased region" description="Basic and acidic residues" evidence="1">
    <location>
        <begin position="97"/>
        <end position="114"/>
    </location>
</feature>
<proteinExistence type="predicted"/>
<feature type="compositionally biased region" description="Basic and acidic residues" evidence="1">
    <location>
        <begin position="49"/>
        <end position="61"/>
    </location>
</feature>
<dbReference type="GeneID" id="113470583"/>
<keyword evidence="2" id="KW-1185">Reference proteome</keyword>
<dbReference type="RefSeq" id="XP_026684933.1">
    <property type="nucleotide sequence ID" value="XM_026829132.1"/>
</dbReference>
<reference evidence="3" key="1">
    <citation type="submission" date="2025-08" db="UniProtKB">
        <authorList>
            <consortium name="RefSeq"/>
        </authorList>
    </citation>
    <scope>IDENTIFICATION</scope>
</reference>
<dbReference type="PaxDb" id="121845-A0A3Q0JDA3"/>
<evidence type="ECO:0000313" key="2">
    <source>
        <dbReference type="Proteomes" id="UP000079169"/>
    </source>
</evidence>
<organism evidence="2 3">
    <name type="scientific">Diaphorina citri</name>
    <name type="common">Asian citrus psyllid</name>
    <dbReference type="NCBI Taxonomy" id="121845"/>
    <lineage>
        <taxon>Eukaryota</taxon>
        <taxon>Metazoa</taxon>
        <taxon>Ecdysozoa</taxon>
        <taxon>Arthropoda</taxon>
        <taxon>Hexapoda</taxon>
        <taxon>Insecta</taxon>
        <taxon>Pterygota</taxon>
        <taxon>Neoptera</taxon>
        <taxon>Paraneoptera</taxon>
        <taxon>Hemiptera</taxon>
        <taxon>Sternorrhyncha</taxon>
        <taxon>Psylloidea</taxon>
        <taxon>Psyllidae</taxon>
        <taxon>Diaphorininae</taxon>
        <taxon>Diaphorina</taxon>
    </lineage>
</organism>
<feature type="region of interest" description="Disordered" evidence="1">
    <location>
        <begin position="33"/>
        <end position="132"/>
    </location>
</feature>
<sequence>MDGTLFSIFSNPYQKPHNYYTYPSPHPFIIGTGRKKTLYNHPSSPRVASPEDHDENSHSYNEDSEPELENTPDKPTALSDEEFTELQDNNHNSDTIHNNDGKDHIDNVIVKDEPFPNNETLARLPKDITHPNDRQVYANINSSTQQPQQ</sequence>
<dbReference type="KEGG" id="dci:113470583"/>
<feature type="compositionally biased region" description="Polar residues" evidence="1">
    <location>
        <begin position="86"/>
        <end position="96"/>
    </location>
</feature>
<gene>
    <name evidence="3" type="primary">LOC113470583</name>
</gene>
<dbReference type="AlphaFoldDB" id="A0A3Q0JDA3"/>
<name>A0A3Q0JDA3_DIACI</name>
<protein>
    <submittedName>
        <fullName evidence="3">Uncharacterized protein LOC113470583</fullName>
    </submittedName>
</protein>
<evidence type="ECO:0000313" key="3">
    <source>
        <dbReference type="RefSeq" id="XP_026684933.1"/>
    </source>
</evidence>
<evidence type="ECO:0000256" key="1">
    <source>
        <dbReference type="SAM" id="MobiDB-lite"/>
    </source>
</evidence>